<dbReference type="GO" id="GO:0032259">
    <property type="term" value="P:methylation"/>
    <property type="evidence" value="ECO:0007669"/>
    <property type="project" value="UniProtKB-KW"/>
</dbReference>
<dbReference type="GO" id="GO:0046983">
    <property type="term" value="F:protein dimerization activity"/>
    <property type="evidence" value="ECO:0007669"/>
    <property type="project" value="InterPro"/>
</dbReference>
<protein>
    <submittedName>
        <fullName evidence="7">SAM-dependent methyltransferase</fullName>
    </submittedName>
</protein>
<evidence type="ECO:0000259" key="5">
    <source>
        <dbReference type="Pfam" id="PF00891"/>
    </source>
</evidence>
<dbReference type="RefSeq" id="WP_111163341.1">
    <property type="nucleotide sequence ID" value="NZ_PCDP01000061.1"/>
</dbReference>
<dbReference type="GO" id="GO:0008171">
    <property type="term" value="F:O-methyltransferase activity"/>
    <property type="evidence" value="ECO:0007669"/>
    <property type="project" value="InterPro"/>
</dbReference>
<dbReference type="SUPFAM" id="SSF46785">
    <property type="entry name" value="Winged helix' DNA-binding domain"/>
    <property type="match status" value="1"/>
</dbReference>
<feature type="domain" description="O-methyltransferase C-terminal" evidence="5">
    <location>
        <begin position="140"/>
        <end position="322"/>
    </location>
</feature>
<dbReference type="Gene3D" id="1.20.5.840">
    <property type="entry name" value="hypothetical RNA methyltransferase"/>
    <property type="match status" value="1"/>
</dbReference>
<evidence type="ECO:0000313" key="7">
    <source>
        <dbReference type="EMBL" id="PZM09191.1"/>
    </source>
</evidence>
<reference evidence="7 8" key="1">
    <citation type="journal article" date="2018" name="Sci. Rep.">
        <title>Rhizobium tumorigenes sp. nov., a novel plant tumorigenic bacterium isolated from cane gall tumors on thornless blackberry.</title>
        <authorList>
            <person name="Kuzmanovi N."/>
            <person name="Smalla K."/>
            <person name="Gronow S."/>
            <person name="PuBawska J."/>
        </authorList>
    </citation>
    <scope>NUCLEOTIDE SEQUENCE [LARGE SCALE GENOMIC DNA]</scope>
    <source>
        <strain evidence="7 8">CCBAU 85046</strain>
    </source>
</reference>
<gene>
    <name evidence="7" type="ORF">CPY51_27115</name>
</gene>
<dbReference type="PROSITE" id="PS51683">
    <property type="entry name" value="SAM_OMT_II"/>
    <property type="match status" value="1"/>
</dbReference>
<sequence length="342" mass="36494">MSLNADETVSGEISPALLVDAMFGFRKTAAIKAAIELDVFTAIGGSGGTAASLASATKASERGMRILCDYLVVGGFLTKTGDRYGLTPSSRVFLDRQSPAYLGSAIDFVAAPEMARLFLDDPSAYVRNGGSVGLANVSADNPVWVRFARGMGSFVASSAESLAAEVARWPTAPKRVLDIAAGHGLFGIEVAKAFPKAEIVAVDWRSVLELAEANARNAGVADRYRILPGSAFEVDWGSDYDLVLLPNFLHHFDIDTCVTLLQKIRASLSETGNVIAVEFIPNEDRVSPPFPAAFSFEMLACTPRGDAYTEKDLAEMARRAGFGGISTRPLPPSPSSLIFFKR</sequence>
<keyword evidence="3" id="KW-0949">S-adenosyl-L-methionine</keyword>
<keyword evidence="1 7" id="KW-0489">Methyltransferase</keyword>
<evidence type="ECO:0000256" key="4">
    <source>
        <dbReference type="PIRSR" id="PIRSR005739-1"/>
    </source>
</evidence>
<evidence type="ECO:0000313" key="8">
    <source>
        <dbReference type="Proteomes" id="UP000248925"/>
    </source>
</evidence>
<dbReference type="Gene3D" id="3.40.50.150">
    <property type="entry name" value="Vaccinia Virus protein VP39"/>
    <property type="match status" value="1"/>
</dbReference>
<keyword evidence="2 7" id="KW-0808">Transferase</keyword>
<feature type="domain" description="O-methyltransferase dimerisation" evidence="6">
    <location>
        <begin position="20"/>
        <end position="95"/>
    </location>
</feature>
<evidence type="ECO:0000256" key="1">
    <source>
        <dbReference type="ARBA" id="ARBA00022603"/>
    </source>
</evidence>
<dbReference type="SUPFAM" id="SSF53335">
    <property type="entry name" value="S-adenosyl-L-methionine-dependent methyltransferases"/>
    <property type="match status" value="1"/>
</dbReference>
<dbReference type="InterPro" id="IPR036388">
    <property type="entry name" value="WH-like_DNA-bd_sf"/>
</dbReference>
<dbReference type="Pfam" id="PF08100">
    <property type="entry name" value="Dimerisation"/>
    <property type="match status" value="1"/>
</dbReference>
<dbReference type="EMBL" id="PCDP01000061">
    <property type="protein sequence ID" value="PZM09191.1"/>
    <property type="molecule type" value="Genomic_DNA"/>
</dbReference>
<evidence type="ECO:0000256" key="2">
    <source>
        <dbReference type="ARBA" id="ARBA00022679"/>
    </source>
</evidence>
<organism evidence="7 8">
    <name type="scientific">Rhizobium tubonense</name>
    <dbReference type="NCBI Taxonomy" id="484088"/>
    <lineage>
        <taxon>Bacteria</taxon>
        <taxon>Pseudomonadati</taxon>
        <taxon>Pseudomonadota</taxon>
        <taxon>Alphaproteobacteria</taxon>
        <taxon>Hyphomicrobiales</taxon>
        <taxon>Rhizobiaceae</taxon>
        <taxon>Rhizobium/Agrobacterium group</taxon>
        <taxon>Rhizobium</taxon>
    </lineage>
</organism>
<evidence type="ECO:0000256" key="3">
    <source>
        <dbReference type="ARBA" id="ARBA00022691"/>
    </source>
</evidence>
<dbReference type="OrthoDB" id="9766840at2"/>
<dbReference type="PANTHER" id="PTHR43712:SF2">
    <property type="entry name" value="O-METHYLTRANSFERASE CICE"/>
    <property type="match status" value="1"/>
</dbReference>
<proteinExistence type="predicted"/>
<dbReference type="InterPro" id="IPR036390">
    <property type="entry name" value="WH_DNA-bd_sf"/>
</dbReference>
<dbReference type="InterPro" id="IPR029063">
    <property type="entry name" value="SAM-dependent_MTases_sf"/>
</dbReference>
<dbReference type="PANTHER" id="PTHR43712">
    <property type="entry name" value="PUTATIVE (AFU_ORTHOLOGUE AFUA_4G14580)-RELATED"/>
    <property type="match status" value="1"/>
</dbReference>
<dbReference type="InterPro" id="IPR001077">
    <property type="entry name" value="COMT_C"/>
</dbReference>
<dbReference type="InterPro" id="IPR012967">
    <property type="entry name" value="COMT_dimerisation"/>
</dbReference>
<keyword evidence="8" id="KW-1185">Reference proteome</keyword>
<name>A0A2W4C8C3_9HYPH</name>
<dbReference type="Proteomes" id="UP000248925">
    <property type="component" value="Unassembled WGS sequence"/>
</dbReference>
<dbReference type="PIRSF" id="PIRSF005739">
    <property type="entry name" value="O-mtase"/>
    <property type="match status" value="1"/>
</dbReference>
<dbReference type="AlphaFoldDB" id="A0A2W4C8C3"/>
<dbReference type="InterPro" id="IPR016461">
    <property type="entry name" value="COMT-like"/>
</dbReference>
<feature type="active site" description="Proton acceptor" evidence="4">
    <location>
        <position position="250"/>
    </location>
</feature>
<dbReference type="CDD" id="cd02440">
    <property type="entry name" value="AdoMet_MTases"/>
    <property type="match status" value="1"/>
</dbReference>
<evidence type="ECO:0000259" key="6">
    <source>
        <dbReference type="Pfam" id="PF08100"/>
    </source>
</evidence>
<dbReference type="Pfam" id="PF00891">
    <property type="entry name" value="Methyltransf_2"/>
    <property type="match status" value="1"/>
</dbReference>
<accession>A0A2W4C8C3</accession>
<comment type="caution">
    <text evidence="7">The sequence shown here is derived from an EMBL/GenBank/DDBJ whole genome shotgun (WGS) entry which is preliminary data.</text>
</comment>
<dbReference type="Gene3D" id="1.10.10.10">
    <property type="entry name" value="Winged helix-like DNA-binding domain superfamily/Winged helix DNA-binding domain"/>
    <property type="match status" value="1"/>
</dbReference>